<protein>
    <recommendedName>
        <fullName evidence="3">Lactococcin 972 family bacteriocin</fullName>
    </recommendedName>
</protein>
<dbReference type="NCBIfam" id="TIGR01653">
    <property type="entry name" value="lactococcin_972"/>
    <property type="match status" value="1"/>
</dbReference>
<dbReference type="RefSeq" id="WP_110106788.1">
    <property type="nucleotide sequence ID" value="NZ_JACBZZ010000001.1"/>
</dbReference>
<gene>
    <name evidence="1" type="ORF">CVS29_13140</name>
</gene>
<accession>A0A2V3DQG2</accession>
<comment type="caution">
    <text evidence="1">The sequence shown here is derived from an EMBL/GenBank/DDBJ whole genome shotgun (WGS) entry which is preliminary data.</text>
</comment>
<dbReference type="OrthoDB" id="5125456at2"/>
<evidence type="ECO:0000313" key="1">
    <source>
        <dbReference type="EMBL" id="PXA64759.1"/>
    </source>
</evidence>
<proteinExistence type="predicted"/>
<dbReference type="InterPro" id="IPR006540">
    <property type="entry name" value="Lactococcin_972"/>
</dbReference>
<dbReference type="AlphaFoldDB" id="A0A2V3DQG2"/>
<evidence type="ECO:0000313" key="2">
    <source>
        <dbReference type="Proteomes" id="UP000246303"/>
    </source>
</evidence>
<dbReference type="Pfam" id="PF09683">
    <property type="entry name" value="Lactococcin_972"/>
    <property type="match status" value="1"/>
</dbReference>
<sequence length="97" mass="10274">MSFKKKFALLGLTAALSAGALAPAMAASMNVGGGVLEYGTNGSVAYSNYFHARMNHYSTVQANGANYSSGCTVANAWSFKSVTQIPGVSYQYFYNFC</sequence>
<name>A0A2V3DQG2_9MICC</name>
<dbReference type="Proteomes" id="UP000246303">
    <property type="component" value="Unassembled WGS sequence"/>
</dbReference>
<dbReference type="Gene3D" id="2.60.40.2850">
    <property type="match status" value="1"/>
</dbReference>
<organism evidence="1 2">
    <name type="scientific">Arthrobacter psychrochitiniphilus</name>
    <dbReference type="NCBI Taxonomy" id="291045"/>
    <lineage>
        <taxon>Bacteria</taxon>
        <taxon>Bacillati</taxon>
        <taxon>Actinomycetota</taxon>
        <taxon>Actinomycetes</taxon>
        <taxon>Micrococcales</taxon>
        <taxon>Micrococcaceae</taxon>
        <taxon>Arthrobacter</taxon>
    </lineage>
</organism>
<reference evidence="1 2" key="1">
    <citation type="submission" date="2018-05" db="EMBL/GenBank/DDBJ databases">
        <title>Genetic diversity of glacier-inhabiting Cryobacterium bacteria in China and description of Cryobacterium mengkeensis sp. nov. and Arthrobacter glacialis sp. nov.</title>
        <authorList>
            <person name="Liu Q."/>
            <person name="Xin Y.-H."/>
        </authorList>
    </citation>
    <scope>NUCLEOTIDE SEQUENCE [LARGE SCALE GENOMIC DNA]</scope>
    <source>
        <strain evidence="1 2">GP3</strain>
    </source>
</reference>
<dbReference type="EMBL" id="QHLZ01000008">
    <property type="protein sequence ID" value="PXA64759.1"/>
    <property type="molecule type" value="Genomic_DNA"/>
</dbReference>
<keyword evidence="2" id="KW-1185">Reference proteome</keyword>
<evidence type="ECO:0008006" key="3">
    <source>
        <dbReference type="Google" id="ProtNLM"/>
    </source>
</evidence>